<protein>
    <submittedName>
        <fullName evidence="1">Uncharacterized protein</fullName>
    </submittedName>
</protein>
<evidence type="ECO:0000313" key="2">
    <source>
        <dbReference type="Proteomes" id="UP000232688"/>
    </source>
</evidence>
<reference evidence="1 2" key="1">
    <citation type="submission" date="2017-10" db="EMBL/GenBank/DDBJ databases">
        <title>Extensive intraspecific genome diversity in a model arbuscular mycorrhizal fungus.</title>
        <authorList>
            <person name="Chen E.C.H."/>
            <person name="Morin E."/>
            <person name="Baudet D."/>
            <person name="Noel J."/>
            <person name="Ndikumana S."/>
            <person name="Charron P."/>
            <person name="St-Onge C."/>
            <person name="Giorgi J."/>
            <person name="Grigoriev I.V."/>
            <person name="Roux C."/>
            <person name="Martin F.M."/>
            <person name="Corradi N."/>
        </authorList>
    </citation>
    <scope>NUCLEOTIDE SEQUENCE [LARGE SCALE GENOMIC DNA]</scope>
    <source>
        <strain evidence="1 2">A1</strain>
    </source>
</reference>
<reference evidence="1 2" key="2">
    <citation type="submission" date="2017-10" db="EMBL/GenBank/DDBJ databases">
        <title>Genome analyses suggest a sexual origin of heterokaryosis in a supposedly ancient asexual fungus.</title>
        <authorList>
            <person name="Corradi N."/>
            <person name="Sedzielewska K."/>
            <person name="Noel J."/>
            <person name="Charron P."/>
            <person name="Farinelli L."/>
            <person name="Marton T."/>
            <person name="Kruger M."/>
            <person name="Pelin A."/>
            <person name="Brachmann A."/>
            <person name="Corradi N."/>
        </authorList>
    </citation>
    <scope>NUCLEOTIDE SEQUENCE [LARGE SCALE GENOMIC DNA]</scope>
    <source>
        <strain evidence="1 2">A1</strain>
    </source>
</reference>
<dbReference type="AlphaFoldDB" id="A0A2N0SDD8"/>
<dbReference type="EMBL" id="LLXH01000083">
    <property type="protein sequence ID" value="PKC73571.1"/>
    <property type="molecule type" value="Genomic_DNA"/>
</dbReference>
<dbReference type="VEuPathDB" id="FungiDB:RhiirA1_410361"/>
<name>A0A2N0SDD8_9GLOM</name>
<accession>A0A2N0SDD8</accession>
<sequence>MIGKYGFSIDFTFNNNIIEGNTPICDYITGLSINDIRSLKNKNIIYMDQLTSPDGCYLLS</sequence>
<comment type="caution">
    <text evidence="1">The sequence shown here is derived from an EMBL/GenBank/DDBJ whole genome shotgun (WGS) entry which is preliminary data.</text>
</comment>
<dbReference type="Proteomes" id="UP000232688">
    <property type="component" value="Unassembled WGS sequence"/>
</dbReference>
<organism evidence="1 2">
    <name type="scientific">Rhizophagus irregularis</name>
    <dbReference type="NCBI Taxonomy" id="588596"/>
    <lineage>
        <taxon>Eukaryota</taxon>
        <taxon>Fungi</taxon>
        <taxon>Fungi incertae sedis</taxon>
        <taxon>Mucoromycota</taxon>
        <taxon>Glomeromycotina</taxon>
        <taxon>Glomeromycetes</taxon>
        <taxon>Glomerales</taxon>
        <taxon>Glomeraceae</taxon>
        <taxon>Rhizophagus</taxon>
    </lineage>
</organism>
<gene>
    <name evidence="1" type="ORF">RhiirA1_410361</name>
</gene>
<proteinExistence type="predicted"/>
<evidence type="ECO:0000313" key="1">
    <source>
        <dbReference type="EMBL" id="PKC73571.1"/>
    </source>
</evidence>